<dbReference type="InterPro" id="IPR019468">
    <property type="entry name" value="AdenyloSucc_lyase_C"/>
</dbReference>
<comment type="pathway">
    <text evidence="2 12">Purine metabolism; IMP biosynthesis via de novo pathway; 5-amino-1-(5-phospho-D-ribosyl)imidazole-4-carboxamide from 5-amino-1-(5-phospho-D-ribosyl)imidazole-4-carboxylate: step 2/2.</text>
</comment>
<dbReference type="Pfam" id="PF00206">
    <property type="entry name" value="Lyase_1"/>
    <property type="match status" value="1"/>
</dbReference>
<evidence type="ECO:0000259" key="13">
    <source>
        <dbReference type="SMART" id="SM00998"/>
    </source>
</evidence>
<evidence type="ECO:0000256" key="2">
    <source>
        <dbReference type="ARBA" id="ARBA00004706"/>
    </source>
</evidence>
<dbReference type="GO" id="GO:0006189">
    <property type="term" value="P:'de novo' IMP biosynthetic process"/>
    <property type="evidence" value="ECO:0007669"/>
    <property type="project" value="UniProtKB-UniPathway"/>
</dbReference>
<comment type="pathway">
    <text evidence="3 12">Purine metabolism; AMP biosynthesis via de novo pathway; AMP from IMP: step 2/2.</text>
</comment>
<dbReference type="InterPro" id="IPR008948">
    <property type="entry name" value="L-Aspartase-like"/>
</dbReference>
<evidence type="ECO:0000256" key="10">
    <source>
        <dbReference type="ARBA" id="ARBA00030717"/>
    </source>
</evidence>
<dbReference type="Proteomes" id="UP000243515">
    <property type="component" value="Unassembled WGS sequence"/>
</dbReference>
<evidence type="ECO:0000256" key="6">
    <source>
        <dbReference type="ARBA" id="ARBA00012339"/>
    </source>
</evidence>
<dbReference type="GO" id="GO:0070626">
    <property type="term" value="F:(S)-2-(5-amino-1-(5-phospho-D-ribosyl)imidazole-4-carboxamido) succinate lyase (fumarate-forming) activity"/>
    <property type="evidence" value="ECO:0007669"/>
    <property type="project" value="TreeGrafter"/>
</dbReference>
<dbReference type="FunFam" id="1.10.40.30:FF:000005">
    <property type="entry name" value="Adenylosuccinate lyase"/>
    <property type="match status" value="1"/>
</dbReference>
<dbReference type="InterPro" id="IPR020557">
    <property type="entry name" value="Fumarate_lyase_CS"/>
</dbReference>
<keyword evidence="9 12" id="KW-0456">Lyase</keyword>
<evidence type="ECO:0000256" key="1">
    <source>
        <dbReference type="ARBA" id="ARBA00000598"/>
    </source>
</evidence>
<comment type="catalytic activity">
    <reaction evidence="11 12">
        <text>N(6)-(1,2-dicarboxyethyl)-AMP = fumarate + AMP</text>
        <dbReference type="Rhea" id="RHEA:16853"/>
        <dbReference type="ChEBI" id="CHEBI:29806"/>
        <dbReference type="ChEBI" id="CHEBI:57567"/>
        <dbReference type="ChEBI" id="CHEBI:456215"/>
        <dbReference type="EC" id="4.3.2.2"/>
    </reaction>
</comment>
<evidence type="ECO:0000256" key="7">
    <source>
        <dbReference type="ARBA" id="ARBA00017058"/>
    </source>
</evidence>
<name>A0A232M289_9EURO</name>
<dbReference type="SMART" id="SM00998">
    <property type="entry name" value="ADSL_C"/>
    <property type="match status" value="1"/>
</dbReference>
<protein>
    <recommendedName>
        <fullName evidence="7 12">Adenylosuccinate lyase</fullName>
        <shortName evidence="12">ASL</shortName>
        <ecNumber evidence="6 12">4.3.2.2</ecNumber>
    </recommendedName>
    <alternativeName>
        <fullName evidence="10 12">Adenylosuccinase</fullName>
    </alternativeName>
</protein>
<dbReference type="InterPro" id="IPR000362">
    <property type="entry name" value="Fumarate_lyase_fam"/>
</dbReference>
<dbReference type="InterPro" id="IPR022761">
    <property type="entry name" value="Fumarate_lyase_N"/>
</dbReference>
<evidence type="ECO:0000256" key="3">
    <source>
        <dbReference type="ARBA" id="ARBA00004734"/>
    </source>
</evidence>
<organism evidence="14 15">
    <name type="scientific">Elaphomyces granulatus</name>
    <dbReference type="NCBI Taxonomy" id="519963"/>
    <lineage>
        <taxon>Eukaryota</taxon>
        <taxon>Fungi</taxon>
        <taxon>Dikarya</taxon>
        <taxon>Ascomycota</taxon>
        <taxon>Pezizomycotina</taxon>
        <taxon>Eurotiomycetes</taxon>
        <taxon>Eurotiomycetidae</taxon>
        <taxon>Eurotiales</taxon>
        <taxon>Elaphomycetaceae</taxon>
        <taxon>Elaphomyces</taxon>
    </lineage>
</organism>
<dbReference type="GO" id="GO:0004018">
    <property type="term" value="F:N6-(1,2-dicarboxyethyl)AMP AMP-lyase (fumarate-forming) activity"/>
    <property type="evidence" value="ECO:0007669"/>
    <property type="project" value="InterPro"/>
</dbReference>
<dbReference type="AlphaFoldDB" id="A0A232M289"/>
<dbReference type="GO" id="GO:0005829">
    <property type="term" value="C:cytosol"/>
    <property type="evidence" value="ECO:0007669"/>
    <property type="project" value="TreeGrafter"/>
</dbReference>
<dbReference type="CDD" id="cd03302">
    <property type="entry name" value="Adenylsuccinate_lyase_2"/>
    <property type="match status" value="1"/>
</dbReference>
<comment type="catalytic activity">
    <reaction evidence="1 12">
        <text>(2S)-2-[5-amino-1-(5-phospho-beta-D-ribosyl)imidazole-4-carboxamido]succinate = 5-amino-1-(5-phospho-beta-D-ribosyl)imidazole-4-carboxamide + fumarate</text>
        <dbReference type="Rhea" id="RHEA:23920"/>
        <dbReference type="ChEBI" id="CHEBI:29806"/>
        <dbReference type="ChEBI" id="CHEBI:58443"/>
        <dbReference type="ChEBI" id="CHEBI:58475"/>
        <dbReference type="EC" id="4.3.2.2"/>
    </reaction>
</comment>
<dbReference type="UniPathway" id="UPA00075">
    <property type="reaction ID" value="UER00336"/>
</dbReference>
<dbReference type="GO" id="GO:0044208">
    <property type="term" value="P:'de novo' AMP biosynthetic process"/>
    <property type="evidence" value="ECO:0007669"/>
    <property type="project" value="UniProtKB-UniPathway"/>
</dbReference>
<gene>
    <name evidence="14" type="ORF">Egran_01758</name>
</gene>
<comment type="similarity">
    <text evidence="4 12">Belongs to the lyase 1 family. Adenylosuccinate lyase subfamily.</text>
</comment>
<dbReference type="Gene3D" id="1.10.40.30">
    <property type="entry name" value="Fumarase/aspartase (C-terminal domain)"/>
    <property type="match status" value="1"/>
</dbReference>
<dbReference type="Gene3D" id="1.10.275.60">
    <property type="match status" value="1"/>
</dbReference>
<dbReference type="PANTHER" id="PTHR43172">
    <property type="entry name" value="ADENYLOSUCCINATE LYASE"/>
    <property type="match status" value="1"/>
</dbReference>
<evidence type="ECO:0000256" key="9">
    <source>
        <dbReference type="ARBA" id="ARBA00023239"/>
    </source>
</evidence>
<comment type="subunit">
    <text evidence="5">Homotetramer. Residues from neighboring subunits contribute catalytic and substrate-binding residues to each active site.</text>
</comment>
<dbReference type="UniPathway" id="UPA00074">
    <property type="reaction ID" value="UER00132"/>
</dbReference>
<dbReference type="InterPro" id="IPR004769">
    <property type="entry name" value="Pur_lyase"/>
</dbReference>
<evidence type="ECO:0000256" key="5">
    <source>
        <dbReference type="ARBA" id="ARBA00011668"/>
    </source>
</evidence>
<evidence type="ECO:0000256" key="4">
    <source>
        <dbReference type="ARBA" id="ARBA00008273"/>
    </source>
</evidence>
<keyword evidence="15" id="KW-1185">Reference proteome</keyword>
<sequence length="516" mass="58025">MVDDDQNAQKQILELQPELQPIRASMFDTYQTSLTTRYCSVLMSTLFSQRSRHSIWRMLWLHLAEGERALGVENITVEALDEMRAHLQVTDLDFEIARAEEKRRRHDVMAHVHAFGVVAPSAAGIIHYGATSCFVTDNAELILMRDAMNLLLNRIAKVIWNLSSFSLKWKSTHANIPVEEPTLAYTHLQAAQLITVGKRAAQWVQDLMLDLQSMEQVRSELKFRGAQGTTGTQASFLEIFKGDSSKCDKLNELLCQKSGFPGCYDVSTQTYTRKVDLIVANAVAGLGATAQKICGDIRHLASWKEIEEPFEESQIGSSAMAYKRNPMRSERVYSLARELMSKPASFANTLSDQWAERTLDDSAIRRIDIPEMFLLADAILLGLDNITDGLVVYPKRIQSRVQEELPFMITESIIMRMVAQGASRQEAHEQIRLLSQQAGAVVKIEGKPNDLVSRIRSTDFFDPIWGELDHMLNAESYIGRSVEIVERYCGAGGPVAKKLAQYMKYITESGTAQLNI</sequence>
<dbReference type="PANTHER" id="PTHR43172:SF1">
    <property type="entry name" value="ADENYLOSUCCINATE LYASE"/>
    <property type="match status" value="1"/>
</dbReference>
<dbReference type="EMBL" id="NPHW01002927">
    <property type="protein sequence ID" value="OXV10486.1"/>
    <property type="molecule type" value="Genomic_DNA"/>
</dbReference>
<evidence type="ECO:0000256" key="8">
    <source>
        <dbReference type="ARBA" id="ARBA00022755"/>
    </source>
</evidence>
<evidence type="ECO:0000313" key="15">
    <source>
        <dbReference type="Proteomes" id="UP000243515"/>
    </source>
</evidence>
<proteinExistence type="inferred from homology"/>
<dbReference type="NCBIfam" id="TIGR00928">
    <property type="entry name" value="purB"/>
    <property type="match status" value="1"/>
</dbReference>
<dbReference type="Gene3D" id="1.20.200.10">
    <property type="entry name" value="Fumarase/aspartase (Central domain)"/>
    <property type="match status" value="1"/>
</dbReference>
<evidence type="ECO:0000313" key="14">
    <source>
        <dbReference type="EMBL" id="OXV10486.1"/>
    </source>
</evidence>
<dbReference type="SUPFAM" id="SSF48557">
    <property type="entry name" value="L-aspartase-like"/>
    <property type="match status" value="1"/>
</dbReference>
<accession>A0A232M289</accession>
<dbReference type="EC" id="4.3.2.2" evidence="6 12"/>
<dbReference type="PRINTS" id="PR00149">
    <property type="entry name" value="FUMRATELYASE"/>
</dbReference>
<evidence type="ECO:0000256" key="12">
    <source>
        <dbReference type="RuleBase" id="RU361172"/>
    </source>
</evidence>
<dbReference type="Pfam" id="PF10397">
    <property type="entry name" value="ADSL_C"/>
    <property type="match status" value="1"/>
</dbReference>
<keyword evidence="8 12" id="KW-0658">Purine biosynthesis</keyword>
<evidence type="ECO:0000256" key="11">
    <source>
        <dbReference type="ARBA" id="ARBA00047513"/>
    </source>
</evidence>
<dbReference type="OrthoDB" id="406045at2759"/>
<dbReference type="PROSITE" id="PS00163">
    <property type="entry name" value="FUMARATE_LYASES"/>
    <property type="match status" value="1"/>
</dbReference>
<feature type="domain" description="Adenylosuccinate lyase C-terminal" evidence="13">
    <location>
        <begin position="405"/>
        <end position="489"/>
    </location>
</feature>
<reference evidence="14 15" key="1">
    <citation type="journal article" date="2015" name="Environ. Microbiol.">
        <title>Metagenome sequence of Elaphomyces granulatus from sporocarp tissue reveals Ascomycota ectomycorrhizal fingerprints of genome expansion and a Proteobacteria-rich microbiome.</title>
        <authorList>
            <person name="Quandt C.A."/>
            <person name="Kohler A."/>
            <person name="Hesse C.N."/>
            <person name="Sharpton T.J."/>
            <person name="Martin F."/>
            <person name="Spatafora J.W."/>
        </authorList>
    </citation>
    <scope>NUCLEOTIDE SEQUENCE [LARGE SCALE GENOMIC DNA]</scope>
    <source>
        <strain evidence="14 15">OSC145934</strain>
    </source>
</reference>
<comment type="caution">
    <text evidence="14">The sequence shown here is derived from an EMBL/GenBank/DDBJ whole genome shotgun (WGS) entry which is preliminary data.</text>
</comment>